<comment type="caution">
    <text evidence="2">The sequence shown here is derived from an EMBL/GenBank/DDBJ whole genome shotgun (WGS) entry which is preliminary data.</text>
</comment>
<evidence type="ECO:0000256" key="1">
    <source>
        <dbReference type="SAM" id="SignalP"/>
    </source>
</evidence>
<dbReference type="Proteomes" id="UP000215335">
    <property type="component" value="Unassembled WGS sequence"/>
</dbReference>
<proteinExistence type="predicted"/>
<keyword evidence="1" id="KW-0732">Signal</keyword>
<gene>
    <name evidence="2" type="ORF">TSAR_003334</name>
</gene>
<dbReference type="GO" id="GO:0005549">
    <property type="term" value="F:odorant binding"/>
    <property type="evidence" value="ECO:0007669"/>
    <property type="project" value="InterPro"/>
</dbReference>
<protein>
    <submittedName>
        <fullName evidence="2">Uncharacterized protein</fullName>
    </submittedName>
</protein>
<dbReference type="EMBL" id="NNAY01003860">
    <property type="protein sequence ID" value="OXU18746.1"/>
    <property type="molecule type" value="Genomic_DNA"/>
</dbReference>
<feature type="chain" id="PRO_5012240678" evidence="1">
    <location>
        <begin position="18"/>
        <end position="153"/>
    </location>
</feature>
<dbReference type="InterPro" id="IPR006170">
    <property type="entry name" value="PBP/GOBP"/>
</dbReference>
<dbReference type="AlphaFoldDB" id="A0A232EK55"/>
<feature type="signal peptide" evidence="1">
    <location>
        <begin position="1"/>
        <end position="17"/>
    </location>
</feature>
<accession>A0A232EK55</accession>
<dbReference type="InterPro" id="IPR036728">
    <property type="entry name" value="PBP_GOBP_sf"/>
</dbReference>
<dbReference type="Gene3D" id="1.10.238.20">
    <property type="entry name" value="Pheromone/general odorant binding protein domain"/>
    <property type="match status" value="1"/>
</dbReference>
<dbReference type="Pfam" id="PF01395">
    <property type="entry name" value="PBP_GOBP"/>
    <property type="match status" value="1"/>
</dbReference>
<reference evidence="2 3" key="1">
    <citation type="journal article" date="2017" name="Curr. Biol.">
        <title>The Evolution of Venom by Co-option of Single-Copy Genes.</title>
        <authorList>
            <person name="Martinson E.O."/>
            <person name="Mrinalini"/>
            <person name="Kelkar Y.D."/>
            <person name="Chang C.H."/>
            <person name="Werren J.H."/>
        </authorList>
    </citation>
    <scope>NUCLEOTIDE SEQUENCE [LARGE SCALE GENOMIC DNA]</scope>
    <source>
        <strain evidence="2 3">Alberta</strain>
        <tissue evidence="2">Whole body</tissue>
    </source>
</reference>
<name>A0A232EK55_9HYME</name>
<dbReference type="CDD" id="cd23992">
    <property type="entry name" value="PBP_GOBP"/>
    <property type="match status" value="1"/>
</dbReference>
<dbReference type="SUPFAM" id="SSF47565">
    <property type="entry name" value="Insect pheromone/odorant-binding proteins"/>
    <property type="match status" value="1"/>
</dbReference>
<evidence type="ECO:0000313" key="3">
    <source>
        <dbReference type="Proteomes" id="UP000215335"/>
    </source>
</evidence>
<dbReference type="OrthoDB" id="10600644at2759"/>
<organism evidence="2 3">
    <name type="scientific">Trichomalopsis sarcophagae</name>
    <dbReference type="NCBI Taxonomy" id="543379"/>
    <lineage>
        <taxon>Eukaryota</taxon>
        <taxon>Metazoa</taxon>
        <taxon>Ecdysozoa</taxon>
        <taxon>Arthropoda</taxon>
        <taxon>Hexapoda</taxon>
        <taxon>Insecta</taxon>
        <taxon>Pterygota</taxon>
        <taxon>Neoptera</taxon>
        <taxon>Endopterygota</taxon>
        <taxon>Hymenoptera</taxon>
        <taxon>Apocrita</taxon>
        <taxon>Proctotrupomorpha</taxon>
        <taxon>Chalcidoidea</taxon>
        <taxon>Pteromalidae</taxon>
        <taxon>Pteromalinae</taxon>
        <taxon>Trichomalopsis</taxon>
    </lineage>
</organism>
<sequence>MKTIVFTLCMMIVAVRCSPRPGGRGGGSMFNRESVKKCMSEMDIKREDIKTLKQNNDPKLSCLNACAMTKEEIMDEAGNIDADKLIKTTLELVQKKKPDINVEELETAMRSCVEKAKEVEDKCMKAKTLVVCSYEYWKANVKGNPSSAGGEEE</sequence>
<evidence type="ECO:0000313" key="2">
    <source>
        <dbReference type="EMBL" id="OXU18746.1"/>
    </source>
</evidence>
<keyword evidence="3" id="KW-1185">Reference proteome</keyword>